<reference evidence="2 3" key="1">
    <citation type="journal article" date="2019" name="Commun. Biol.">
        <title>The bagworm genome reveals a unique fibroin gene that provides high tensile strength.</title>
        <authorList>
            <person name="Kono N."/>
            <person name="Nakamura H."/>
            <person name="Ohtoshi R."/>
            <person name="Tomita M."/>
            <person name="Numata K."/>
            <person name="Arakawa K."/>
        </authorList>
    </citation>
    <scope>NUCLEOTIDE SEQUENCE [LARGE SCALE GENOMIC DNA]</scope>
</reference>
<dbReference type="AlphaFoldDB" id="A0A4C1TK71"/>
<accession>A0A4C1TK71</accession>
<organism evidence="2 3">
    <name type="scientific">Eumeta variegata</name>
    <name type="common">Bagworm moth</name>
    <name type="synonym">Eumeta japonica</name>
    <dbReference type="NCBI Taxonomy" id="151549"/>
    <lineage>
        <taxon>Eukaryota</taxon>
        <taxon>Metazoa</taxon>
        <taxon>Ecdysozoa</taxon>
        <taxon>Arthropoda</taxon>
        <taxon>Hexapoda</taxon>
        <taxon>Insecta</taxon>
        <taxon>Pterygota</taxon>
        <taxon>Neoptera</taxon>
        <taxon>Endopterygota</taxon>
        <taxon>Lepidoptera</taxon>
        <taxon>Glossata</taxon>
        <taxon>Ditrysia</taxon>
        <taxon>Tineoidea</taxon>
        <taxon>Psychidae</taxon>
        <taxon>Oiketicinae</taxon>
        <taxon>Eumeta</taxon>
    </lineage>
</organism>
<sequence length="285" mass="32605">MSMRCQVLITPSPTHPYALFLFQVDGLAPQTQTRGRRWRRRSQPRRRRERQLRGRGARAQAAATAGSRSNDALFSADSRRRRPRRRQVQLEINYARRTHAVAGVHCDTVYKQSTIPGRGNDTATIIALTEKRYSRNVSDNANDAHVTSTERPRRPRRALQVTARSLSNYTRMKKWERISFKKIPSHRGMALFVFKMLLEEKYFPHPSSVRYNYITLFPFAARPMLARRERPRRGESGAGARPPPSCASRGLIEHFRSLQAYIATIVPFPGGPARVAPSAPESLMR</sequence>
<evidence type="ECO:0000256" key="1">
    <source>
        <dbReference type="SAM" id="MobiDB-lite"/>
    </source>
</evidence>
<feature type="compositionally biased region" description="Basic residues" evidence="1">
    <location>
        <begin position="34"/>
        <end position="56"/>
    </location>
</feature>
<comment type="caution">
    <text evidence="2">The sequence shown here is derived from an EMBL/GenBank/DDBJ whole genome shotgun (WGS) entry which is preliminary data.</text>
</comment>
<feature type="compositionally biased region" description="Low complexity" evidence="1">
    <location>
        <begin position="57"/>
        <end position="69"/>
    </location>
</feature>
<name>A0A4C1TK71_EUMVA</name>
<dbReference type="Proteomes" id="UP000299102">
    <property type="component" value="Unassembled WGS sequence"/>
</dbReference>
<gene>
    <name evidence="2" type="ORF">EVAR_6620_1</name>
</gene>
<protein>
    <submittedName>
        <fullName evidence="2">Uncharacterized protein</fullName>
    </submittedName>
</protein>
<dbReference type="EMBL" id="BGZK01000068">
    <property type="protein sequence ID" value="GBP14969.1"/>
    <property type="molecule type" value="Genomic_DNA"/>
</dbReference>
<proteinExistence type="predicted"/>
<feature type="region of interest" description="Disordered" evidence="1">
    <location>
        <begin position="31"/>
        <end position="85"/>
    </location>
</feature>
<evidence type="ECO:0000313" key="3">
    <source>
        <dbReference type="Proteomes" id="UP000299102"/>
    </source>
</evidence>
<evidence type="ECO:0000313" key="2">
    <source>
        <dbReference type="EMBL" id="GBP14969.1"/>
    </source>
</evidence>
<keyword evidence="3" id="KW-1185">Reference proteome</keyword>